<accession>A0ABW8UNE3</accession>
<organism evidence="2 3">
    <name type="scientific">Tateyamaria armeniaca</name>
    <dbReference type="NCBI Taxonomy" id="2518930"/>
    <lineage>
        <taxon>Bacteria</taxon>
        <taxon>Pseudomonadati</taxon>
        <taxon>Pseudomonadota</taxon>
        <taxon>Alphaproteobacteria</taxon>
        <taxon>Rhodobacterales</taxon>
        <taxon>Roseobacteraceae</taxon>
        <taxon>Tateyamaria</taxon>
    </lineage>
</organism>
<keyword evidence="3" id="KW-1185">Reference proteome</keyword>
<name>A0ABW8UNE3_9RHOB</name>
<dbReference type="EMBL" id="JBHDIY010000002">
    <property type="protein sequence ID" value="MFL4468643.1"/>
    <property type="molecule type" value="Genomic_DNA"/>
</dbReference>
<keyword evidence="1" id="KW-0472">Membrane</keyword>
<keyword evidence="1" id="KW-1133">Transmembrane helix</keyword>
<gene>
    <name evidence="2" type="ORF">ACERZ8_01670</name>
</gene>
<dbReference type="RefSeq" id="WP_407590383.1">
    <property type="nucleotide sequence ID" value="NZ_JBHDIY010000002.1"/>
</dbReference>
<evidence type="ECO:0000256" key="1">
    <source>
        <dbReference type="SAM" id="Phobius"/>
    </source>
</evidence>
<evidence type="ECO:0000313" key="3">
    <source>
        <dbReference type="Proteomes" id="UP001627408"/>
    </source>
</evidence>
<evidence type="ECO:0000313" key="2">
    <source>
        <dbReference type="EMBL" id="MFL4468643.1"/>
    </source>
</evidence>
<reference evidence="2 3" key="1">
    <citation type="submission" date="2024-08" db="EMBL/GenBank/DDBJ databases">
        <title>Tateyamaria sp. nov., isolated from marine algae.</title>
        <authorList>
            <person name="Choi B.J."/>
            <person name="Kim J.M."/>
            <person name="Lee J.K."/>
            <person name="Choi D.G."/>
            <person name="Bayburt H."/>
            <person name="Baek J.H."/>
            <person name="Han D.M."/>
            <person name="Jeon C.O."/>
        </authorList>
    </citation>
    <scope>NUCLEOTIDE SEQUENCE [LARGE SCALE GENOMIC DNA]</scope>
    <source>
        <strain evidence="2 3">KMU-156</strain>
    </source>
</reference>
<dbReference type="Proteomes" id="UP001627408">
    <property type="component" value="Unassembled WGS sequence"/>
</dbReference>
<proteinExistence type="predicted"/>
<keyword evidence="1" id="KW-0812">Transmembrane</keyword>
<sequence>MPLHILLIMVIGGIAGIALALHLLGLSRQSPFTEGTARAAWLRHRPDDTVLTVDLTNDGLAARILSDKGRGILWHMGADTCARLLTGGEEAHVRRNTVTLHLNDYTAPKIRLHLTPDEQESWANWITER</sequence>
<feature type="transmembrane region" description="Helical" evidence="1">
    <location>
        <begin position="6"/>
        <end position="26"/>
    </location>
</feature>
<comment type="caution">
    <text evidence="2">The sequence shown here is derived from an EMBL/GenBank/DDBJ whole genome shotgun (WGS) entry which is preliminary data.</text>
</comment>
<protein>
    <submittedName>
        <fullName evidence="2">Uncharacterized protein</fullName>
    </submittedName>
</protein>